<dbReference type="Proteomes" id="UP001180020">
    <property type="component" value="Unassembled WGS sequence"/>
</dbReference>
<organism evidence="1 2">
    <name type="scientific">Acorus calamus</name>
    <name type="common">Sweet flag</name>
    <dbReference type="NCBI Taxonomy" id="4465"/>
    <lineage>
        <taxon>Eukaryota</taxon>
        <taxon>Viridiplantae</taxon>
        <taxon>Streptophyta</taxon>
        <taxon>Embryophyta</taxon>
        <taxon>Tracheophyta</taxon>
        <taxon>Spermatophyta</taxon>
        <taxon>Magnoliopsida</taxon>
        <taxon>Liliopsida</taxon>
        <taxon>Acoraceae</taxon>
        <taxon>Acorus</taxon>
    </lineage>
</organism>
<name>A0AAV9DU50_ACOCL</name>
<evidence type="ECO:0000313" key="1">
    <source>
        <dbReference type="EMBL" id="KAK1304068.1"/>
    </source>
</evidence>
<reference evidence="1" key="1">
    <citation type="journal article" date="2023" name="Nat. Commun.">
        <title>Diploid and tetraploid genomes of Acorus and the evolution of monocots.</title>
        <authorList>
            <person name="Ma L."/>
            <person name="Liu K.W."/>
            <person name="Li Z."/>
            <person name="Hsiao Y.Y."/>
            <person name="Qi Y."/>
            <person name="Fu T."/>
            <person name="Tang G.D."/>
            <person name="Zhang D."/>
            <person name="Sun W.H."/>
            <person name="Liu D.K."/>
            <person name="Li Y."/>
            <person name="Chen G.Z."/>
            <person name="Liu X.D."/>
            <person name="Liao X.Y."/>
            <person name="Jiang Y.T."/>
            <person name="Yu X."/>
            <person name="Hao Y."/>
            <person name="Huang J."/>
            <person name="Zhao X.W."/>
            <person name="Ke S."/>
            <person name="Chen Y.Y."/>
            <person name="Wu W.L."/>
            <person name="Hsu J.L."/>
            <person name="Lin Y.F."/>
            <person name="Huang M.D."/>
            <person name="Li C.Y."/>
            <person name="Huang L."/>
            <person name="Wang Z.W."/>
            <person name="Zhao X."/>
            <person name="Zhong W.Y."/>
            <person name="Peng D.H."/>
            <person name="Ahmad S."/>
            <person name="Lan S."/>
            <person name="Zhang J.S."/>
            <person name="Tsai W.C."/>
            <person name="Van de Peer Y."/>
            <person name="Liu Z.J."/>
        </authorList>
    </citation>
    <scope>NUCLEOTIDE SEQUENCE</scope>
    <source>
        <strain evidence="1">CP</strain>
    </source>
</reference>
<accession>A0AAV9DU50</accession>
<dbReference type="EMBL" id="JAUJYO010000011">
    <property type="protein sequence ID" value="KAK1304068.1"/>
    <property type="molecule type" value="Genomic_DNA"/>
</dbReference>
<evidence type="ECO:0000313" key="2">
    <source>
        <dbReference type="Proteomes" id="UP001180020"/>
    </source>
</evidence>
<proteinExistence type="predicted"/>
<dbReference type="AlphaFoldDB" id="A0AAV9DU50"/>
<reference evidence="1" key="2">
    <citation type="submission" date="2023-06" db="EMBL/GenBank/DDBJ databases">
        <authorList>
            <person name="Ma L."/>
            <person name="Liu K.-W."/>
            <person name="Li Z."/>
            <person name="Hsiao Y.-Y."/>
            <person name="Qi Y."/>
            <person name="Fu T."/>
            <person name="Tang G."/>
            <person name="Zhang D."/>
            <person name="Sun W.-H."/>
            <person name="Liu D.-K."/>
            <person name="Li Y."/>
            <person name="Chen G.-Z."/>
            <person name="Liu X.-D."/>
            <person name="Liao X.-Y."/>
            <person name="Jiang Y.-T."/>
            <person name="Yu X."/>
            <person name="Hao Y."/>
            <person name="Huang J."/>
            <person name="Zhao X.-W."/>
            <person name="Ke S."/>
            <person name="Chen Y.-Y."/>
            <person name="Wu W.-L."/>
            <person name="Hsu J.-L."/>
            <person name="Lin Y.-F."/>
            <person name="Huang M.-D."/>
            <person name="Li C.-Y."/>
            <person name="Huang L."/>
            <person name="Wang Z.-W."/>
            <person name="Zhao X."/>
            <person name="Zhong W.-Y."/>
            <person name="Peng D.-H."/>
            <person name="Ahmad S."/>
            <person name="Lan S."/>
            <person name="Zhang J.-S."/>
            <person name="Tsai W.-C."/>
            <person name="Van De Peer Y."/>
            <person name="Liu Z.-J."/>
        </authorList>
    </citation>
    <scope>NUCLEOTIDE SEQUENCE</scope>
    <source>
        <strain evidence="1">CP</strain>
        <tissue evidence="1">Leaves</tissue>
    </source>
</reference>
<comment type="caution">
    <text evidence="1">The sequence shown here is derived from an EMBL/GenBank/DDBJ whole genome shotgun (WGS) entry which is preliminary data.</text>
</comment>
<gene>
    <name evidence="1" type="ORF">QJS10_CPB11g00062</name>
</gene>
<protein>
    <submittedName>
        <fullName evidence="1">Uncharacterized protein</fullName>
    </submittedName>
</protein>
<keyword evidence="2" id="KW-1185">Reference proteome</keyword>
<sequence>MEIDAGKSTLVVTGDADPIDIIIQTRKKCNNEKPKSDGGECSTMTRFRDETVFDESAGAT</sequence>